<feature type="transmembrane region" description="Helical" evidence="8">
    <location>
        <begin position="86"/>
        <end position="105"/>
    </location>
</feature>
<dbReference type="EMBL" id="JBFWIC010000028">
    <property type="protein sequence ID" value="MEZ0476179.1"/>
    <property type="molecule type" value="Genomic_DNA"/>
</dbReference>
<comment type="subcellular location">
    <subcellularLocation>
        <location evidence="1">Cell membrane</location>
        <topology evidence="1">Multi-pass membrane protein</topology>
    </subcellularLocation>
</comment>
<feature type="transmembrane region" description="Helical" evidence="8">
    <location>
        <begin position="294"/>
        <end position="314"/>
    </location>
</feature>
<feature type="transmembrane region" description="Helical" evidence="8">
    <location>
        <begin position="240"/>
        <end position="257"/>
    </location>
</feature>
<dbReference type="EC" id="2.4.-.-" evidence="9"/>
<feature type="transmembrane region" description="Helical" evidence="8">
    <location>
        <begin position="514"/>
        <end position="531"/>
    </location>
</feature>
<dbReference type="Proteomes" id="UP001566331">
    <property type="component" value="Unassembled WGS sequence"/>
</dbReference>
<comment type="caution">
    <text evidence="9">The sequence shown here is derived from an EMBL/GenBank/DDBJ whole genome shotgun (WGS) entry which is preliminary data.</text>
</comment>
<feature type="transmembrane region" description="Helical" evidence="8">
    <location>
        <begin position="56"/>
        <end position="74"/>
    </location>
</feature>
<dbReference type="RefSeq" id="WP_370563690.1">
    <property type="nucleotide sequence ID" value="NZ_JBFWIB010000004.1"/>
</dbReference>
<accession>A0ABV4HXT6</accession>
<dbReference type="PANTHER" id="PTHR33908">
    <property type="entry name" value="MANNOSYLTRANSFERASE YKCB-RELATED"/>
    <property type="match status" value="1"/>
</dbReference>
<sequence length="729" mass="80172">MTQRPVTRFSAAFALLPQSVQAAGLLLLAAFVGAAIRLPAAQLLGDPEAVAPSAPVRALLIALVLATLASAIYLARRRSPLPILPFFAFAAAAAILVKALLIVTVEPRWAGDFLRYWESTKAMVENGAVNAGTSIYKQRASVVLYPVYKIFGDAPIALKIVNAFGWLLTALLAYDMLRISRNHQAAQAFTVLFLLCPMPAFDALFPSHDLWGTLILTMALWSMTRASYSAPRRAMAWPRVIAYALVCGFSVVLLEIQRGAASMLPLAMLITAALLMLARSTSDRQTSDWQFRKPAPLVVAITALLLFAPLIFAAEQAGFMKSNTVDRVRAAPLMQMAAHGGVFGNARSATWVRFDERFTEKREQGSAAVVDFAQSIVLTSWADPEGSKLRLIRAVSPRLFQLGYPSDWDVSLRSPAGMSPETRSVLVGYTNAFGFILAVTITLSLLVAALSGRTPPLPVLLALVFTLLLATSLLGFFENKPPNLYSGWLAYLMLISWLASTVPSKPGIASKRGVITSVVGVALLCGTYMTARAALDAFYDAEDGRIITNWEVERRPVDGRQGPGHSPHPWPLAFNTEYYAKGSIKDWIREDAGGDSKRLAKYASNFFTIMEHPLPMERGDRIVMSKQVCTDSRRTSLEFFLFALYQRQDRPDSFVLEVSSDGEVHRRIGIPLKERNFRLITVDGIFSQPGCRMVELSLKSNVKSTRDSWRRASHVEIWNPRLIDSSATH</sequence>
<dbReference type="InterPro" id="IPR050297">
    <property type="entry name" value="LipidA_mod_glycosyltrf_83"/>
</dbReference>
<protein>
    <submittedName>
        <fullName evidence="9">ArnT family glycosyltransferase</fullName>
        <ecNumber evidence="9">2.4.-.-</ecNumber>
    </submittedName>
</protein>
<evidence type="ECO:0000313" key="9">
    <source>
        <dbReference type="EMBL" id="MEZ0476179.1"/>
    </source>
</evidence>
<evidence type="ECO:0000256" key="5">
    <source>
        <dbReference type="ARBA" id="ARBA00022692"/>
    </source>
</evidence>
<keyword evidence="3 9" id="KW-0328">Glycosyltransferase</keyword>
<dbReference type="GO" id="GO:0016757">
    <property type="term" value="F:glycosyltransferase activity"/>
    <property type="evidence" value="ECO:0007669"/>
    <property type="project" value="UniProtKB-KW"/>
</dbReference>
<reference evidence="9 10" key="1">
    <citation type="submission" date="2024-07" db="EMBL/GenBank/DDBJ databases">
        <title>Luteimonas salilacus sp. nov., isolated from the shore soil of Salt Lake in Tibet of China.</title>
        <authorList>
            <person name="Zhang X."/>
            <person name="Li A."/>
        </authorList>
    </citation>
    <scope>NUCLEOTIDE SEQUENCE [LARGE SCALE GENOMIC DNA]</scope>
    <source>
        <strain evidence="9 10">B3-2-R+30</strain>
    </source>
</reference>
<evidence type="ECO:0000256" key="1">
    <source>
        <dbReference type="ARBA" id="ARBA00004651"/>
    </source>
</evidence>
<proteinExistence type="predicted"/>
<keyword evidence="2" id="KW-1003">Cell membrane</keyword>
<organism evidence="9 10">
    <name type="scientific">Luteimonas salinilitoris</name>
    <dbReference type="NCBI Taxonomy" id="3237697"/>
    <lineage>
        <taxon>Bacteria</taxon>
        <taxon>Pseudomonadati</taxon>
        <taxon>Pseudomonadota</taxon>
        <taxon>Gammaproteobacteria</taxon>
        <taxon>Lysobacterales</taxon>
        <taxon>Lysobacteraceae</taxon>
        <taxon>Luteimonas</taxon>
    </lineage>
</organism>
<evidence type="ECO:0000256" key="7">
    <source>
        <dbReference type="ARBA" id="ARBA00023136"/>
    </source>
</evidence>
<keyword evidence="6 8" id="KW-1133">Transmembrane helix</keyword>
<keyword evidence="10" id="KW-1185">Reference proteome</keyword>
<evidence type="ECO:0000256" key="6">
    <source>
        <dbReference type="ARBA" id="ARBA00022989"/>
    </source>
</evidence>
<evidence type="ECO:0000256" key="8">
    <source>
        <dbReference type="SAM" id="Phobius"/>
    </source>
</evidence>
<name>A0ABV4HXT6_9GAMM</name>
<keyword evidence="4 9" id="KW-0808">Transferase</keyword>
<feature type="transmembrane region" description="Helical" evidence="8">
    <location>
        <begin position="186"/>
        <end position="204"/>
    </location>
</feature>
<dbReference type="PANTHER" id="PTHR33908:SF11">
    <property type="entry name" value="MEMBRANE PROTEIN"/>
    <property type="match status" value="1"/>
</dbReference>
<evidence type="ECO:0000256" key="4">
    <source>
        <dbReference type="ARBA" id="ARBA00022679"/>
    </source>
</evidence>
<feature type="transmembrane region" description="Helical" evidence="8">
    <location>
        <begin position="483"/>
        <end position="502"/>
    </location>
</feature>
<feature type="transmembrane region" description="Helical" evidence="8">
    <location>
        <begin position="263"/>
        <end position="282"/>
    </location>
</feature>
<evidence type="ECO:0000256" key="2">
    <source>
        <dbReference type="ARBA" id="ARBA00022475"/>
    </source>
</evidence>
<gene>
    <name evidence="9" type="ORF">AB6713_16385</name>
</gene>
<evidence type="ECO:0000313" key="10">
    <source>
        <dbReference type="Proteomes" id="UP001566331"/>
    </source>
</evidence>
<feature type="transmembrane region" description="Helical" evidence="8">
    <location>
        <begin position="426"/>
        <end position="450"/>
    </location>
</feature>
<keyword evidence="5 8" id="KW-0812">Transmembrane</keyword>
<feature type="transmembrane region" description="Helical" evidence="8">
    <location>
        <begin position="156"/>
        <end position="174"/>
    </location>
</feature>
<feature type="transmembrane region" description="Helical" evidence="8">
    <location>
        <begin position="457"/>
        <end position="477"/>
    </location>
</feature>
<evidence type="ECO:0000256" key="3">
    <source>
        <dbReference type="ARBA" id="ARBA00022676"/>
    </source>
</evidence>
<feature type="transmembrane region" description="Helical" evidence="8">
    <location>
        <begin position="12"/>
        <end position="36"/>
    </location>
</feature>
<keyword evidence="7 8" id="KW-0472">Membrane</keyword>